<dbReference type="EMBL" id="CM001436">
    <property type="protein sequence ID" value="EHQ34834.1"/>
    <property type="molecule type" value="Genomic_DNA"/>
</dbReference>
<dbReference type="STRING" id="937775.Metlim_0711"/>
<evidence type="ECO:0000313" key="4">
    <source>
        <dbReference type="Proteomes" id="UP000005741"/>
    </source>
</evidence>
<dbReference type="InParanoid" id="H1YWB2"/>
<dbReference type="Pfam" id="PF18911">
    <property type="entry name" value="PKD_4"/>
    <property type="match status" value="1"/>
</dbReference>
<feature type="transmembrane region" description="Helical" evidence="1">
    <location>
        <begin position="53"/>
        <end position="75"/>
    </location>
</feature>
<dbReference type="InterPro" id="IPR000601">
    <property type="entry name" value="PKD_dom"/>
</dbReference>
<evidence type="ECO:0000259" key="2">
    <source>
        <dbReference type="PROSITE" id="PS50093"/>
    </source>
</evidence>
<feature type="domain" description="PKD" evidence="2">
    <location>
        <begin position="185"/>
        <end position="261"/>
    </location>
</feature>
<reference evidence="3 4" key="1">
    <citation type="submission" date="2011-10" db="EMBL/GenBank/DDBJ databases">
        <title>The Improved High-Quality Draft genome of Methanoplanus limicola DSM 2279.</title>
        <authorList>
            <consortium name="US DOE Joint Genome Institute (JGI-PGF)"/>
            <person name="Lucas S."/>
            <person name="Copeland A."/>
            <person name="Lapidus A."/>
            <person name="Glavina del Rio T."/>
            <person name="Dalin E."/>
            <person name="Tice H."/>
            <person name="Bruce D."/>
            <person name="Goodwin L."/>
            <person name="Pitluck S."/>
            <person name="Peters L."/>
            <person name="Mikhailova N."/>
            <person name="Lu M."/>
            <person name="Kyrpides N."/>
            <person name="Mavromatis K."/>
            <person name="Ivanova N."/>
            <person name="Markowitz V."/>
            <person name="Cheng J.-F."/>
            <person name="Hugenholtz P."/>
            <person name="Woyke T."/>
            <person name="Wu D."/>
            <person name="Wirth R."/>
            <person name="Brambilla E.-M."/>
            <person name="Klenk H.-P."/>
            <person name="Eisen J.A."/>
        </authorList>
    </citation>
    <scope>NUCLEOTIDE SEQUENCE [LARGE SCALE GENOMIC DNA]</scope>
    <source>
        <strain evidence="3 4">DSM 2279</strain>
    </source>
</reference>
<keyword evidence="4" id="KW-1185">Reference proteome</keyword>
<dbReference type="PATRIC" id="fig|937775.9.peg.827"/>
<keyword evidence="1" id="KW-0472">Membrane</keyword>
<keyword evidence="1" id="KW-0812">Transmembrane</keyword>
<dbReference type="SUPFAM" id="SSF49299">
    <property type="entry name" value="PKD domain"/>
    <property type="match status" value="1"/>
</dbReference>
<name>H1YWB2_9EURY</name>
<organism evidence="3 4">
    <name type="scientific">Methanoplanus limicola DSM 2279</name>
    <dbReference type="NCBI Taxonomy" id="937775"/>
    <lineage>
        <taxon>Archaea</taxon>
        <taxon>Methanobacteriati</taxon>
        <taxon>Methanobacteriota</taxon>
        <taxon>Stenosarchaea group</taxon>
        <taxon>Methanomicrobia</taxon>
        <taxon>Methanomicrobiales</taxon>
        <taxon>Methanomicrobiaceae</taxon>
        <taxon>Methanoplanus</taxon>
    </lineage>
</organism>
<dbReference type="Gene3D" id="2.60.40.10">
    <property type="entry name" value="Immunoglobulins"/>
    <property type="match status" value="1"/>
</dbReference>
<gene>
    <name evidence="3" type="ORF">Metlim_0711</name>
</gene>
<dbReference type="HOGENOM" id="CLU_528567_0_0_2"/>
<dbReference type="Proteomes" id="UP000005741">
    <property type="component" value="Chromosome"/>
</dbReference>
<protein>
    <submittedName>
        <fullName evidence="3">PKD domain containing protein</fullName>
    </submittedName>
</protein>
<dbReference type="AlphaFoldDB" id="H1YWB2"/>
<dbReference type="InterPro" id="IPR035986">
    <property type="entry name" value="PKD_dom_sf"/>
</dbReference>
<dbReference type="InterPro" id="IPR013783">
    <property type="entry name" value="Ig-like_fold"/>
</dbReference>
<evidence type="ECO:0000313" key="3">
    <source>
        <dbReference type="EMBL" id="EHQ34834.1"/>
    </source>
</evidence>
<dbReference type="InterPro" id="IPR012859">
    <property type="entry name" value="Pilin_N_archaeal"/>
</dbReference>
<dbReference type="FunFam" id="2.60.40.10:FF:000270">
    <property type="entry name" value="Cell surface protein"/>
    <property type="match status" value="1"/>
</dbReference>
<dbReference type="SMART" id="SM00089">
    <property type="entry name" value="PKD"/>
    <property type="match status" value="1"/>
</dbReference>
<sequence length="592" mass="63447">MSGMSAKREGLSQGVNPEDGCEINIYSKICQIFRKSKSQPWFFSGRDDALSDIIGGIVLTAVVVAGIGMMAVVLLSDVPPAEIPVLRVDLADSKATITLVHSGGDSVYREDARIMVDGVDRTDDFKLLTDDGELVDWNVFSTGDWLVSSIPRDAVEEVQLSSIGSEVPTVIQALVSQPVSVSPPPIVYFTFSPTSGYVPLVVSFTDLSGGDIINRLWDFGDNSTSTDVNPVHIYNRSGIFTVTLTLCNAAGCNSTTDNITVFGFDDFIVNESVFVYGNRMIFEGDNVVGDGSTIVITGDLTGDDLNGDAKVGVSNIYIEGSVELSGSQVLGNATSPGILYINGSLSLEGGSEVYGNNIYVADDVVLTSGNIYGNIYTFGSFDFIGGNTYGEVHTKGSLSLTSGNVHDDIYIDGDLTLGWTPTIDSGVSIYYTGSISHPDWYSQDILDKCHHVDSVPDFSMPGFSTPPIPSARLDGWYSDHGYVSGKNLYSGIKIFADSYKRTAKSTDSAENIVIVAKTGDIELNKFGGIPVTGVLFAPNGEVIFGGSSFESFEGVVIAKEGFSVERGGVDVTFRNIENYIPNRDDFPWSDSF</sequence>
<keyword evidence="1" id="KW-1133">Transmembrane helix</keyword>
<evidence type="ECO:0000256" key="1">
    <source>
        <dbReference type="SAM" id="Phobius"/>
    </source>
</evidence>
<dbReference type="PROSITE" id="PS50093">
    <property type="entry name" value="PKD"/>
    <property type="match status" value="1"/>
</dbReference>
<dbReference type="Pfam" id="PF07790">
    <property type="entry name" value="Pilin_N"/>
    <property type="match status" value="1"/>
</dbReference>
<accession>H1YWB2</accession>
<dbReference type="InterPro" id="IPR022409">
    <property type="entry name" value="PKD/Chitinase_dom"/>
</dbReference>
<proteinExistence type="predicted"/>
<dbReference type="CDD" id="cd00146">
    <property type="entry name" value="PKD"/>
    <property type="match status" value="1"/>
</dbReference>